<reference evidence="3 4" key="1">
    <citation type="submission" date="2018-12" db="EMBL/GenBank/DDBJ databases">
        <title>Complete genome sequence of Haloplanus rallus MBLA0036.</title>
        <authorList>
            <person name="Nam Y.-d."/>
            <person name="Kang J."/>
            <person name="Chung W.-H."/>
            <person name="Park Y.S."/>
        </authorList>
    </citation>
    <scope>NUCLEOTIDE SEQUENCE [LARGE SCALE GENOMIC DNA]</scope>
    <source>
        <strain evidence="3 4">MBLA0036</strain>
    </source>
</reference>
<dbReference type="KEGG" id="hra:EI982_02055"/>
<accession>A0A6B9F5L9</accession>
<dbReference type="RefSeq" id="WP_157687902.1">
    <property type="nucleotide sequence ID" value="NZ_CP034345.1"/>
</dbReference>
<evidence type="ECO:0008006" key="5">
    <source>
        <dbReference type="Google" id="ProtNLM"/>
    </source>
</evidence>
<dbReference type="AlphaFoldDB" id="A0A6B9F5L9"/>
<dbReference type="OrthoDB" id="270764at2157"/>
<feature type="transmembrane region" description="Helical" evidence="2">
    <location>
        <begin position="252"/>
        <end position="271"/>
    </location>
</feature>
<sequence>MPREWGVRGRILLDEWFAVLVLVGVVLMAVGGYATYTAYEAPGTTTEQRQVSSWEANGTYETRAAVTEPNPLYSVGTELSNRPAYFLSISPLVEGTFRFGYQATDGGSVDVTVQQTLILRAVESQPTQSGEERIEFWRLTEPLGTTRTTGIEPGESTELTFERNVNRTYNRMTNISERLGGTPGTIQMLVVSTVEFEGTVNGNDVARTADYRLPVSVSGTTYQVGAVEGESLDGSTTEPFTRQRTYGPAYRIGGPAALIVGFLGLAGLAYGRYDDLFAVSEAERATLQFRSTREEFDDWITTARLPATVSDRPRVEVDGLEGLVDTAIDLDARVFEDPEDGSFYVADDGLLYVCEPPTSGLDTILEGDSTAEAVEDDGDTGDTDDDI</sequence>
<keyword evidence="2" id="KW-0812">Transmembrane</keyword>
<evidence type="ECO:0000313" key="4">
    <source>
        <dbReference type="Proteomes" id="UP000428325"/>
    </source>
</evidence>
<evidence type="ECO:0000313" key="3">
    <source>
        <dbReference type="EMBL" id="QGX93661.1"/>
    </source>
</evidence>
<keyword evidence="2" id="KW-0472">Membrane</keyword>
<protein>
    <recommendedName>
        <fullName evidence="5">DUF5305 domain-containing protein</fullName>
    </recommendedName>
</protein>
<gene>
    <name evidence="3" type="ORF">EI982_02055</name>
</gene>
<organism evidence="3 4">
    <name type="scientific">Haloplanus rallus</name>
    <dbReference type="NCBI Taxonomy" id="1816183"/>
    <lineage>
        <taxon>Archaea</taxon>
        <taxon>Methanobacteriati</taxon>
        <taxon>Methanobacteriota</taxon>
        <taxon>Stenosarchaea group</taxon>
        <taxon>Halobacteria</taxon>
        <taxon>Halobacteriales</taxon>
        <taxon>Haloferacaceae</taxon>
        <taxon>Haloplanus</taxon>
    </lineage>
</organism>
<keyword evidence="2" id="KW-1133">Transmembrane helix</keyword>
<dbReference type="GeneID" id="43368287"/>
<evidence type="ECO:0000256" key="2">
    <source>
        <dbReference type="SAM" id="Phobius"/>
    </source>
</evidence>
<name>A0A6B9F5L9_9EURY</name>
<feature type="region of interest" description="Disordered" evidence="1">
    <location>
        <begin position="368"/>
        <end position="387"/>
    </location>
</feature>
<keyword evidence="4" id="KW-1185">Reference proteome</keyword>
<evidence type="ECO:0000256" key="1">
    <source>
        <dbReference type="SAM" id="MobiDB-lite"/>
    </source>
</evidence>
<dbReference type="EMBL" id="CP034345">
    <property type="protein sequence ID" value="QGX93661.1"/>
    <property type="molecule type" value="Genomic_DNA"/>
</dbReference>
<dbReference type="Proteomes" id="UP000428325">
    <property type="component" value="Chromosome"/>
</dbReference>
<feature type="transmembrane region" description="Helical" evidence="2">
    <location>
        <begin position="16"/>
        <end position="39"/>
    </location>
</feature>
<dbReference type="InterPro" id="IPR035185">
    <property type="entry name" value="DUF5305"/>
</dbReference>
<feature type="compositionally biased region" description="Acidic residues" evidence="1">
    <location>
        <begin position="373"/>
        <end position="387"/>
    </location>
</feature>
<dbReference type="Pfam" id="PF17231">
    <property type="entry name" value="DUF5305"/>
    <property type="match status" value="1"/>
</dbReference>
<proteinExistence type="predicted"/>